<accession>A0A7Z3GR22</accession>
<dbReference type="RefSeq" id="WP_169939497.1">
    <property type="nucleotide sequence ID" value="NZ_CP048833.1"/>
</dbReference>
<evidence type="ECO:0000313" key="2">
    <source>
        <dbReference type="Proteomes" id="UP000502549"/>
    </source>
</evidence>
<protein>
    <submittedName>
        <fullName evidence="1">Uncharacterized protein</fullName>
    </submittedName>
</protein>
<reference evidence="1 2" key="1">
    <citation type="submission" date="2020-02" db="EMBL/GenBank/DDBJ databases">
        <title>Complete genome sequence of Pseudomonas multiresinivorans ORNL1.</title>
        <authorList>
            <person name="Podar M."/>
        </authorList>
    </citation>
    <scope>NUCLEOTIDE SEQUENCE [LARGE SCALE GENOMIC DNA]</scope>
    <source>
        <strain evidence="2">populi</strain>
    </source>
</reference>
<gene>
    <name evidence="1" type="ORF">G4G71_18670</name>
</gene>
<dbReference type="KEGG" id="pmui:G4G71_18670"/>
<dbReference type="Proteomes" id="UP000502549">
    <property type="component" value="Chromosome"/>
</dbReference>
<dbReference type="AlphaFoldDB" id="A0A7Z3GR22"/>
<evidence type="ECO:0000313" key="1">
    <source>
        <dbReference type="EMBL" id="QJP09810.1"/>
    </source>
</evidence>
<keyword evidence="2" id="KW-1185">Reference proteome</keyword>
<sequence length="163" mass="18530">MNNTSDAMAHYSAALQAIDAMGALVQHHPDPRLLELLASAREHFENGFWQAHLNVLSNVREVSATPYSRRIPLTSVQSRHLDLLRAGMLEAQNSLAPDNLATPWTSLFNARQQVPVGKKRTCFEAGYLIRFFQLLQEARHGVPQWTLRTHSITPGERTYRYRP</sequence>
<dbReference type="EMBL" id="CP048833">
    <property type="protein sequence ID" value="QJP09810.1"/>
    <property type="molecule type" value="Genomic_DNA"/>
</dbReference>
<proteinExistence type="predicted"/>
<organism evidence="1 2">
    <name type="scientific">Pseudomonas multiresinivorans</name>
    <dbReference type="NCBI Taxonomy" id="95301"/>
    <lineage>
        <taxon>Bacteria</taxon>
        <taxon>Pseudomonadati</taxon>
        <taxon>Pseudomonadota</taxon>
        <taxon>Gammaproteobacteria</taxon>
        <taxon>Pseudomonadales</taxon>
        <taxon>Pseudomonadaceae</taxon>
        <taxon>Pseudomonas</taxon>
    </lineage>
</organism>
<name>A0A7Z3GR22_9PSED</name>